<dbReference type="InterPro" id="IPR013961">
    <property type="entry name" value="RAI1"/>
</dbReference>
<dbReference type="GO" id="GO:0046872">
    <property type="term" value="F:metal ion binding"/>
    <property type="evidence" value="ECO:0007669"/>
    <property type="project" value="UniProtKB-KW"/>
</dbReference>
<reference evidence="5" key="1">
    <citation type="submission" date="2011-08" db="EMBL/GenBank/DDBJ databases">
        <authorList>
            <person name="Rombauts S."/>
        </authorList>
    </citation>
    <scope>NUCLEOTIDE SEQUENCE</scope>
    <source>
        <strain evidence="5">London</strain>
    </source>
</reference>
<dbReference type="GO" id="GO:0034353">
    <property type="term" value="F:mRNA 5'-diphosphatase activity"/>
    <property type="evidence" value="ECO:0007669"/>
    <property type="project" value="TreeGrafter"/>
</dbReference>
<dbReference type="PANTHER" id="PTHR12395">
    <property type="entry name" value="DOM-3 RELATED"/>
    <property type="match status" value="1"/>
</dbReference>
<dbReference type="HOGENOM" id="CLU_067939_0_0_1"/>
<name>T1KE37_TETUR</name>
<dbReference type="AlphaFoldDB" id="T1KE37"/>
<evidence type="ECO:0000256" key="1">
    <source>
        <dbReference type="ARBA" id="ARBA00006562"/>
    </source>
</evidence>
<dbReference type="EMBL" id="CAEY01002033">
    <property type="status" value="NOT_ANNOTATED_CDS"/>
    <property type="molecule type" value="Genomic_DNA"/>
</dbReference>
<keyword evidence="2" id="KW-0479">Metal-binding</keyword>
<evidence type="ECO:0000256" key="2">
    <source>
        <dbReference type="RuleBase" id="RU367113"/>
    </source>
</evidence>
<keyword evidence="2" id="KW-0539">Nucleus</keyword>
<keyword evidence="2" id="KW-0547">Nucleotide-binding</keyword>
<dbReference type="GO" id="GO:0110155">
    <property type="term" value="P:NAD-cap decapping"/>
    <property type="evidence" value="ECO:0007669"/>
    <property type="project" value="TreeGrafter"/>
</dbReference>
<comment type="function">
    <text evidence="2">Decapping enzyme for NAD-capped RNAs: specifically hydrolyzes the nicotinamide adenine dinucleotide (NAD) cap from a subset of RNAs by removing the entire NAD moiety from the 5'-end of an NAD-capped RNA.</text>
</comment>
<accession>T1KE37</accession>
<evidence type="ECO:0000313" key="5">
    <source>
        <dbReference type="Proteomes" id="UP000015104"/>
    </source>
</evidence>
<reference evidence="4" key="2">
    <citation type="submission" date="2015-06" db="UniProtKB">
        <authorList>
            <consortium name="EnsemblMetazoa"/>
        </authorList>
    </citation>
    <scope>IDENTIFICATION</scope>
</reference>
<protein>
    <recommendedName>
        <fullName evidence="2">Decapping nuclease</fullName>
        <ecNumber evidence="2">3.6.1.-</ecNumber>
    </recommendedName>
</protein>
<comment type="subcellular location">
    <subcellularLocation>
        <location evidence="2">Nucleus</location>
    </subcellularLocation>
</comment>
<feature type="domain" description="RAI1-like" evidence="3">
    <location>
        <begin position="25"/>
        <end position="358"/>
    </location>
</feature>
<keyword evidence="2" id="KW-0378">Hydrolase</keyword>
<dbReference type="Proteomes" id="UP000015104">
    <property type="component" value="Unassembled WGS sequence"/>
</dbReference>
<proteinExistence type="inferred from homology"/>
<dbReference type="EnsemblMetazoa" id="tetur09g05180.1">
    <property type="protein sequence ID" value="tetur09g05180.1"/>
    <property type="gene ID" value="tetur09g05180"/>
</dbReference>
<dbReference type="Pfam" id="PF08652">
    <property type="entry name" value="RAI1"/>
    <property type="match status" value="1"/>
</dbReference>
<evidence type="ECO:0000259" key="3">
    <source>
        <dbReference type="Pfam" id="PF08652"/>
    </source>
</evidence>
<dbReference type="GO" id="GO:0003723">
    <property type="term" value="F:RNA binding"/>
    <property type="evidence" value="ECO:0007669"/>
    <property type="project" value="UniProtKB-KW"/>
</dbReference>
<dbReference type="GO" id="GO:0005634">
    <property type="term" value="C:nucleus"/>
    <property type="evidence" value="ECO:0007669"/>
    <property type="project" value="UniProtKB-SubCell"/>
</dbReference>
<sequence length="370" mass="43197">METVRKECLDLKLLPETSAVKFNGPKKIAYFSTYFDKENKEVYCPDNSSQRYLVSTALKERINCLEGFNPESNKWLPPDPKWQWRNFMRWIGDNDEIIQSLTPQNDSQQQIDFICTNAMLKHIMLSLYQDYDWIIHAFRIRSEIFLYFTRDNRAKKGLKSPYDPKKTKMLSYSRLNVIRKITKPVKEREFNSSSETDFFSIILFSKVGQHRILHTGLTEFVMSKGDVDKPNNQASYAALKLMHNLFKGRNGGFNIPFYRRMFWWASALVSGVETLICGDLDEFYSVKKFKVIPPSNLDTEYHAEAQKKCLITLDKILLFIKSAVQEKNKVYDFHLDAETKEVVVSPSEKPIEAFVPPWNASEDIPEQEKS</sequence>
<dbReference type="EC" id="3.6.1.-" evidence="2"/>
<dbReference type="GO" id="GO:0000166">
    <property type="term" value="F:nucleotide binding"/>
    <property type="evidence" value="ECO:0007669"/>
    <property type="project" value="UniProtKB-KW"/>
</dbReference>
<dbReference type="GO" id="GO:0005829">
    <property type="term" value="C:cytosol"/>
    <property type="evidence" value="ECO:0007669"/>
    <property type="project" value="TreeGrafter"/>
</dbReference>
<dbReference type="PANTHER" id="PTHR12395:SF9">
    <property type="entry name" value="DECAPPING AND EXORIBONUCLEASE PROTEIN"/>
    <property type="match status" value="1"/>
</dbReference>
<keyword evidence="5" id="KW-1185">Reference proteome</keyword>
<keyword evidence="2" id="KW-0540">Nuclease</keyword>
<dbReference type="GO" id="GO:0004518">
    <property type="term" value="F:nuclease activity"/>
    <property type="evidence" value="ECO:0007669"/>
    <property type="project" value="UniProtKB-KW"/>
</dbReference>
<dbReference type="GO" id="GO:0000956">
    <property type="term" value="P:nuclear-transcribed mRNA catabolic process"/>
    <property type="evidence" value="ECO:0007669"/>
    <property type="project" value="TreeGrafter"/>
</dbReference>
<organism evidence="4 5">
    <name type="scientific">Tetranychus urticae</name>
    <name type="common">Two-spotted spider mite</name>
    <dbReference type="NCBI Taxonomy" id="32264"/>
    <lineage>
        <taxon>Eukaryota</taxon>
        <taxon>Metazoa</taxon>
        <taxon>Ecdysozoa</taxon>
        <taxon>Arthropoda</taxon>
        <taxon>Chelicerata</taxon>
        <taxon>Arachnida</taxon>
        <taxon>Acari</taxon>
        <taxon>Acariformes</taxon>
        <taxon>Trombidiformes</taxon>
        <taxon>Prostigmata</taxon>
        <taxon>Eleutherengona</taxon>
        <taxon>Raphignathae</taxon>
        <taxon>Tetranychoidea</taxon>
        <taxon>Tetranychidae</taxon>
        <taxon>Tetranychus</taxon>
    </lineage>
</organism>
<dbReference type="InterPro" id="IPR039039">
    <property type="entry name" value="RAI1-like_fam"/>
</dbReference>
<evidence type="ECO:0000313" key="4">
    <source>
        <dbReference type="EnsemblMetazoa" id="tetur09g05180.1"/>
    </source>
</evidence>
<keyword evidence="2" id="KW-0694">RNA-binding</keyword>
<comment type="cofactor">
    <cofactor evidence="2">
        <name>a divalent metal cation</name>
        <dbReference type="ChEBI" id="CHEBI:60240"/>
    </cofactor>
</comment>
<comment type="similarity">
    <text evidence="1 2">Belongs to the DXO/Dom3Z family.</text>
</comment>